<dbReference type="PANTHER" id="PTHR11579">
    <property type="entry name" value="PROTEIN-L-ISOASPARTATE O-METHYLTRANSFERASE"/>
    <property type="match status" value="1"/>
</dbReference>
<dbReference type="Pfam" id="PF01135">
    <property type="entry name" value="PCMT"/>
    <property type="match status" value="1"/>
</dbReference>
<dbReference type="Gene3D" id="3.40.50.150">
    <property type="entry name" value="Vaccinia Virus protein VP39"/>
    <property type="match status" value="1"/>
</dbReference>
<dbReference type="PROSITE" id="PS01279">
    <property type="entry name" value="PCMT"/>
    <property type="match status" value="1"/>
</dbReference>
<dbReference type="PANTHER" id="PTHR11579:SF0">
    <property type="entry name" value="PROTEIN-L-ISOASPARTATE(D-ASPARTATE) O-METHYLTRANSFERASE"/>
    <property type="match status" value="1"/>
</dbReference>
<protein>
    <recommendedName>
        <fullName evidence="8">Protein-L-isoaspartate O-methyltransferase</fullName>
        <ecNumber evidence="8">2.1.1.77</ecNumber>
    </recommendedName>
</protein>
<gene>
    <name evidence="9" type="ORF">CRM22_004154</name>
</gene>
<dbReference type="Proteomes" id="UP000308267">
    <property type="component" value="Unassembled WGS sequence"/>
</dbReference>
<dbReference type="InterPro" id="IPR000682">
    <property type="entry name" value="PCMT"/>
</dbReference>
<evidence type="ECO:0000256" key="2">
    <source>
        <dbReference type="ARBA" id="ARBA00005369"/>
    </source>
</evidence>
<dbReference type="GO" id="GO:0032259">
    <property type="term" value="P:methylation"/>
    <property type="evidence" value="ECO:0007669"/>
    <property type="project" value="UniProtKB-KW"/>
</dbReference>
<evidence type="ECO:0000313" key="10">
    <source>
        <dbReference type="Proteomes" id="UP000308267"/>
    </source>
</evidence>
<dbReference type="FunFam" id="3.40.50.150:FF:000027">
    <property type="entry name" value="Protein-L-isoaspartate O-methyltransferase"/>
    <property type="match status" value="1"/>
</dbReference>
<evidence type="ECO:0000256" key="1">
    <source>
        <dbReference type="ARBA" id="ARBA00004496"/>
    </source>
</evidence>
<comment type="caution">
    <text evidence="9">The sequence shown here is derived from an EMBL/GenBank/DDBJ whole genome shotgun (WGS) entry which is preliminary data.</text>
</comment>
<keyword evidence="5 8" id="KW-0808">Transferase</keyword>
<proteinExistence type="inferred from homology"/>
<keyword evidence="3" id="KW-0963">Cytoplasm</keyword>
<evidence type="ECO:0000256" key="4">
    <source>
        <dbReference type="ARBA" id="ARBA00022603"/>
    </source>
</evidence>
<evidence type="ECO:0000256" key="8">
    <source>
        <dbReference type="RuleBase" id="RU003802"/>
    </source>
</evidence>
<dbReference type="GO" id="GO:0005737">
    <property type="term" value="C:cytoplasm"/>
    <property type="evidence" value="ECO:0007669"/>
    <property type="project" value="UniProtKB-SubCell"/>
</dbReference>
<evidence type="ECO:0000313" key="9">
    <source>
        <dbReference type="EMBL" id="TGZ68649.1"/>
    </source>
</evidence>
<reference evidence="9 10" key="1">
    <citation type="journal article" date="2019" name="BMC Genomics">
        <title>New insights from Opisthorchis felineus genome: update on genomics of the epidemiologically important liver flukes.</title>
        <authorList>
            <person name="Ershov N.I."/>
            <person name="Mordvinov V.A."/>
            <person name="Prokhortchouk E.B."/>
            <person name="Pakharukova M.Y."/>
            <person name="Gunbin K.V."/>
            <person name="Ustyantsev K."/>
            <person name="Genaev M.A."/>
            <person name="Blinov A.G."/>
            <person name="Mazur A."/>
            <person name="Boulygina E."/>
            <person name="Tsygankova S."/>
            <person name="Khrameeva E."/>
            <person name="Chekanov N."/>
            <person name="Fan G."/>
            <person name="Xiao A."/>
            <person name="Zhang H."/>
            <person name="Xu X."/>
            <person name="Yang H."/>
            <person name="Solovyev V."/>
            <person name="Lee S.M."/>
            <person name="Liu X."/>
            <person name="Afonnikov D.A."/>
            <person name="Skryabin K.G."/>
        </authorList>
    </citation>
    <scope>NUCLEOTIDE SEQUENCE [LARGE SCALE GENOMIC DNA]</scope>
    <source>
        <strain evidence="9">AK-0245</strain>
        <tissue evidence="9">Whole organism</tissue>
    </source>
</reference>
<comment type="similarity">
    <text evidence="2 8">Belongs to the methyltransferase superfamily. L-isoaspartyl/D-aspartyl protein methyltransferase family.</text>
</comment>
<keyword evidence="4 8" id="KW-0489">Methyltransferase</keyword>
<keyword evidence="6 8" id="KW-0949">S-adenosyl-L-methionine</keyword>
<comment type="subcellular location">
    <subcellularLocation>
        <location evidence="1">Cytoplasm</location>
    </subcellularLocation>
</comment>
<accession>A0A4S2M2V1</accession>
<dbReference type="EMBL" id="SJOL01006354">
    <property type="protein sequence ID" value="TGZ68649.1"/>
    <property type="molecule type" value="Genomic_DNA"/>
</dbReference>
<sequence length="305" mass="33214">MWPGLFRSCKFCCMHISSTRSGFRLFHVLSVLSVSAMAWQSSGRTHEELIGNLYKNRVIRSSTVKDAMIAVDRGLFSKHNAYEDRPMPIGFEATISAPHMHAHALEALHDKLVPGAHALDVGAGTGYLTACMALMVGPTGVAVGIEHIEELSTMARGYVTNWLAQSQVAKDMGIEMGKQLKLVTGDGRQGWPQDGPYDAIHVGAAAETLPQALKDQLKPGGRLICPVGPVGRDQVLVQVDRLADGSFRTTNLMGVIYVPLTDRERQLRGRLSIVLCGCVCLVQTKVGSRQMPSNIVLANRNRSRI</sequence>
<evidence type="ECO:0000256" key="6">
    <source>
        <dbReference type="ARBA" id="ARBA00022691"/>
    </source>
</evidence>
<comment type="catalytic activity">
    <reaction evidence="7">
        <text>[protein]-L-isoaspartate + S-adenosyl-L-methionine = [protein]-L-isoaspartate alpha-methyl ester + S-adenosyl-L-homocysteine</text>
        <dbReference type="Rhea" id="RHEA:12705"/>
        <dbReference type="Rhea" id="RHEA-COMP:12143"/>
        <dbReference type="Rhea" id="RHEA-COMP:12144"/>
        <dbReference type="ChEBI" id="CHEBI:57856"/>
        <dbReference type="ChEBI" id="CHEBI:59789"/>
        <dbReference type="ChEBI" id="CHEBI:90596"/>
        <dbReference type="ChEBI" id="CHEBI:90598"/>
        <dbReference type="EC" id="2.1.1.77"/>
    </reaction>
    <physiologicalReaction direction="left-to-right" evidence="7">
        <dbReference type="Rhea" id="RHEA:12706"/>
    </physiologicalReaction>
</comment>
<evidence type="ECO:0000256" key="7">
    <source>
        <dbReference type="ARBA" id="ARBA00035815"/>
    </source>
</evidence>
<dbReference type="InterPro" id="IPR029063">
    <property type="entry name" value="SAM-dependent_MTases_sf"/>
</dbReference>
<dbReference type="STRING" id="147828.A0A4S2M2V1"/>
<dbReference type="AlphaFoldDB" id="A0A4S2M2V1"/>
<dbReference type="CDD" id="cd02440">
    <property type="entry name" value="AdoMet_MTases"/>
    <property type="match status" value="1"/>
</dbReference>
<dbReference type="OrthoDB" id="73890at2759"/>
<evidence type="ECO:0000256" key="5">
    <source>
        <dbReference type="ARBA" id="ARBA00022679"/>
    </source>
</evidence>
<keyword evidence="10" id="KW-1185">Reference proteome</keyword>
<organism evidence="9 10">
    <name type="scientific">Opisthorchis felineus</name>
    <dbReference type="NCBI Taxonomy" id="147828"/>
    <lineage>
        <taxon>Eukaryota</taxon>
        <taxon>Metazoa</taxon>
        <taxon>Spiralia</taxon>
        <taxon>Lophotrochozoa</taxon>
        <taxon>Platyhelminthes</taxon>
        <taxon>Trematoda</taxon>
        <taxon>Digenea</taxon>
        <taxon>Opisthorchiida</taxon>
        <taxon>Opisthorchiata</taxon>
        <taxon>Opisthorchiidae</taxon>
        <taxon>Opisthorchis</taxon>
    </lineage>
</organism>
<dbReference type="EC" id="2.1.1.77" evidence="8"/>
<dbReference type="NCBIfam" id="TIGR00080">
    <property type="entry name" value="pimt"/>
    <property type="match status" value="1"/>
</dbReference>
<dbReference type="GO" id="GO:0004719">
    <property type="term" value="F:protein-L-isoaspartate (D-aspartate) O-methyltransferase activity"/>
    <property type="evidence" value="ECO:0007669"/>
    <property type="project" value="UniProtKB-UniRule"/>
</dbReference>
<name>A0A4S2M2V1_OPIFE</name>
<dbReference type="SUPFAM" id="SSF53335">
    <property type="entry name" value="S-adenosyl-L-methionine-dependent methyltransferases"/>
    <property type="match status" value="1"/>
</dbReference>
<evidence type="ECO:0000256" key="3">
    <source>
        <dbReference type="ARBA" id="ARBA00022490"/>
    </source>
</evidence>